<dbReference type="EMBL" id="MRWE01000021">
    <property type="protein sequence ID" value="ORJ24951.1"/>
    <property type="molecule type" value="Genomic_DNA"/>
</dbReference>
<gene>
    <name evidence="8" type="ORF">BS640_13420</name>
</gene>
<dbReference type="STRING" id="1646377.BS640_13420"/>
<evidence type="ECO:0000256" key="2">
    <source>
        <dbReference type="ARBA" id="ARBA00007553"/>
    </source>
</evidence>
<organism evidence="8 9">
    <name type="scientific">Rouxiella badensis</name>
    <dbReference type="NCBI Taxonomy" id="1646377"/>
    <lineage>
        <taxon>Bacteria</taxon>
        <taxon>Pseudomonadati</taxon>
        <taxon>Pseudomonadota</taxon>
        <taxon>Gammaproteobacteria</taxon>
        <taxon>Enterobacterales</taxon>
        <taxon>Yersiniaceae</taxon>
        <taxon>Rouxiella</taxon>
    </lineage>
</organism>
<dbReference type="GO" id="GO:0071555">
    <property type="term" value="P:cell wall organization"/>
    <property type="evidence" value="ECO:0007669"/>
    <property type="project" value="UniProtKB-KW"/>
</dbReference>
<dbReference type="CDD" id="cd06583">
    <property type="entry name" value="PGRP"/>
    <property type="match status" value="1"/>
</dbReference>
<accession>A0A1X0WDY0</accession>
<dbReference type="GO" id="GO:0009253">
    <property type="term" value="P:peptidoglycan catabolic process"/>
    <property type="evidence" value="ECO:0007669"/>
    <property type="project" value="InterPro"/>
</dbReference>
<keyword evidence="9" id="KW-1185">Reference proteome</keyword>
<dbReference type="InterPro" id="IPR036365">
    <property type="entry name" value="PGBD-like_sf"/>
</dbReference>
<feature type="signal peptide" evidence="6">
    <location>
        <begin position="1"/>
        <end position="21"/>
    </location>
</feature>
<name>A0A1X0WDY0_9GAMM</name>
<evidence type="ECO:0000256" key="3">
    <source>
        <dbReference type="ARBA" id="ARBA00011901"/>
    </source>
</evidence>
<keyword evidence="5" id="KW-0961">Cell wall biogenesis/degradation</keyword>
<dbReference type="InterPro" id="IPR036366">
    <property type="entry name" value="PGBDSf"/>
</dbReference>
<evidence type="ECO:0000259" key="7">
    <source>
        <dbReference type="SMART" id="SM00644"/>
    </source>
</evidence>
<proteinExistence type="inferred from homology"/>
<protein>
    <recommendedName>
        <fullName evidence="3">N-acetylmuramoyl-L-alanine amidase</fullName>
        <ecNumber evidence="3">3.5.1.28</ecNumber>
    </recommendedName>
</protein>
<dbReference type="InterPro" id="IPR002502">
    <property type="entry name" value="Amidase_domain"/>
</dbReference>
<dbReference type="GO" id="GO:0008745">
    <property type="term" value="F:N-acetylmuramoyl-L-alanine amidase activity"/>
    <property type="evidence" value="ECO:0007669"/>
    <property type="project" value="UniProtKB-EC"/>
</dbReference>
<dbReference type="GO" id="GO:0009254">
    <property type="term" value="P:peptidoglycan turnover"/>
    <property type="evidence" value="ECO:0007669"/>
    <property type="project" value="TreeGrafter"/>
</dbReference>
<dbReference type="RefSeq" id="WP_017491717.1">
    <property type="nucleotide sequence ID" value="NZ_CAUQAZ010000220.1"/>
</dbReference>
<feature type="domain" description="N-acetylmuramoyl-L-alanine amidase" evidence="7">
    <location>
        <begin position="38"/>
        <end position="184"/>
    </location>
</feature>
<evidence type="ECO:0000256" key="1">
    <source>
        <dbReference type="ARBA" id="ARBA00001561"/>
    </source>
</evidence>
<comment type="catalytic activity">
    <reaction evidence="1">
        <text>Hydrolyzes the link between N-acetylmuramoyl residues and L-amino acid residues in certain cell-wall glycopeptides.</text>
        <dbReference type="EC" id="3.5.1.28"/>
    </reaction>
</comment>
<reference evidence="8 9" key="1">
    <citation type="journal article" date="2017" name="Int. J. Syst. Evol. Microbiol.">
        <title>Rouxiella badensis sp. nov. and Rouxiella silvae sp. nov. isolated from peat bog soil in Germany and emendation of the genus description.</title>
        <authorList>
            <person name="Le Fleche-Mateos A."/>
            <person name="Kugler J.H."/>
            <person name="Hansen S.H."/>
            <person name="Syldatk C."/>
            <person name="Hausmann R."/>
            <person name="Lomprez F."/>
            <person name="Vandenbogaert M."/>
            <person name="Manuguerra J.C."/>
            <person name="Grimont P.A."/>
        </authorList>
    </citation>
    <scope>NUCLEOTIDE SEQUENCE [LARGE SCALE GENOMIC DNA]</scope>
    <source>
        <strain evidence="8 9">DSM 100043</strain>
    </source>
</reference>
<evidence type="ECO:0000313" key="9">
    <source>
        <dbReference type="Proteomes" id="UP000192536"/>
    </source>
</evidence>
<dbReference type="Pfam" id="PF01510">
    <property type="entry name" value="Amidase_2"/>
    <property type="match status" value="1"/>
</dbReference>
<dbReference type="SMART" id="SM00644">
    <property type="entry name" value="Ami_2"/>
    <property type="match status" value="1"/>
</dbReference>
<dbReference type="EC" id="3.5.1.28" evidence="3"/>
<dbReference type="Gene3D" id="1.10.101.10">
    <property type="entry name" value="PGBD-like superfamily/PGBD"/>
    <property type="match status" value="1"/>
</dbReference>
<dbReference type="PROSITE" id="PS51257">
    <property type="entry name" value="PROKAR_LIPOPROTEIN"/>
    <property type="match status" value="1"/>
</dbReference>
<dbReference type="Gene3D" id="3.40.80.10">
    <property type="entry name" value="Peptidoglycan recognition protein-like"/>
    <property type="match status" value="1"/>
</dbReference>
<dbReference type="InterPro" id="IPR036505">
    <property type="entry name" value="Amidase/PGRP_sf"/>
</dbReference>
<evidence type="ECO:0000256" key="6">
    <source>
        <dbReference type="SAM" id="SignalP"/>
    </source>
</evidence>
<comment type="similarity">
    <text evidence="2">Belongs to the N-acetylmuramoyl-L-alanine amidase 2 family.</text>
</comment>
<dbReference type="Proteomes" id="UP000192536">
    <property type="component" value="Unassembled WGS sequence"/>
</dbReference>
<keyword evidence="6" id="KW-0732">Signal</keyword>
<dbReference type="InterPro" id="IPR051206">
    <property type="entry name" value="NAMLAA_amidase_2"/>
</dbReference>
<dbReference type="AlphaFoldDB" id="A0A1X0WDY0"/>
<feature type="chain" id="PRO_5010865623" description="N-acetylmuramoyl-L-alanine amidase" evidence="6">
    <location>
        <begin position="22"/>
        <end position="284"/>
    </location>
</feature>
<dbReference type="PANTHER" id="PTHR30417:SF1">
    <property type="entry name" value="N-ACETYLMURAMOYL-L-ALANINE AMIDASE AMID"/>
    <property type="match status" value="1"/>
</dbReference>
<dbReference type="PANTHER" id="PTHR30417">
    <property type="entry name" value="N-ACETYLMURAMOYL-L-ALANINE AMIDASE AMID"/>
    <property type="match status" value="1"/>
</dbReference>
<dbReference type="GO" id="GO:0019867">
    <property type="term" value="C:outer membrane"/>
    <property type="evidence" value="ECO:0007669"/>
    <property type="project" value="TreeGrafter"/>
</dbReference>
<dbReference type="SUPFAM" id="SSF47090">
    <property type="entry name" value="PGBD-like"/>
    <property type="match status" value="1"/>
</dbReference>
<dbReference type="SUPFAM" id="SSF55846">
    <property type="entry name" value="N-acetylmuramoyl-L-alanine amidase-like"/>
    <property type="match status" value="1"/>
</dbReference>
<sequence>MRRFSIRWREAIILGSLMLLAGCQSSSSVTPHRDYVLEKSRQAQGADQRIRFLVIHYTAEDFHTALNTLTDEHVSAHYLIPAQPPIVNGQPVAWQLVPESMRAWHAGESGWRGRTNINDTSIGIELENKGFTQRLLERQFYPYPALQVALVTSLSRDIVRRYQIQPQDVVAHSDIAPQRKEDPGPLFPWQQLAEKGVGAWPQAWRVKAFLHGRDPQQSVPMAGLLDKLARYGYPVTQDMTPRQQRRVVAAFQMHFRQRDYRGNPDAESEAIADALLQQYPSAAN</sequence>
<dbReference type="FunFam" id="3.40.80.10:FF:000003">
    <property type="entry name" value="N-acetylmuramoyl-L-alanine amidase"/>
    <property type="match status" value="1"/>
</dbReference>
<evidence type="ECO:0000256" key="4">
    <source>
        <dbReference type="ARBA" id="ARBA00022801"/>
    </source>
</evidence>
<comment type="caution">
    <text evidence="8">The sequence shown here is derived from an EMBL/GenBank/DDBJ whole genome shotgun (WGS) entry which is preliminary data.</text>
</comment>
<evidence type="ECO:0000256" key="5">
    <source>
        <dbReference type="ARBA" id="ARBA00023316"/>
    </source>
</evidence>
<evidence type="ECO:0000313" key="8">
    <source>
        <dbReference type="EMBL" id="ORJ24951.1"/>
    </source>
</evidence>
<keyword evidence="4" id="KW-0378">Hydrolase</keyword>